<keyword evidence="3 7" id="KW-0812">Transmembrane</keyword>
<dbReference type="GO" id="GO:0019706">
    <property type="term" value="F:protein-cysteine S-palmitoyltransferase activity"/>
    <property type="evidence" value="ECO:0007669"/>
    <property type="project" value="UniProtKB-EC"/>
</dbReference>
<dbReference type="Pfam" id="PF01529">
    <property type="entry name" value="DHHC"/>
    <property type="match status" value="1"/>
</dbReference>
<evidence type="ECO:0000313" key="11">
    <source>
        <dbReference type="Proteomes" id="UP000677228"/>
    </source>
</evidence>
<comment type="subcellular location">
    <subcellularLocation>
        <location evidence="1">Membrane</location>
        <topology evidence="1">Multi-pass membrane protein</topology>
    </subcellularLocation>
</comment>
<dbReference type="GO" id="GO:0016020">
    <property type="term" value="C:membrane"/>
    <property type="evidence" value="ECO:0007669"/>
    <property type="project" value="UniProtKB-SubCell"/>
</dbReference>
<comment type="catalytic activity">
    <reaction evidence="7">
        <text>L-cysteinyl-[protein] + hexadecanoyl-CoA = S-hexadecanoyl-L-cysteinyl-[protein] + CoA</text>
        <dbReference type="Rhea" id="RHEA:36683"/>
        <dbReference type="Rhea" id="RHEA-COMP:10131"/>
        <dbReference type="Rhea" id="RHEA-COMP:11032"/>
        <dbReference type="ChEBI" id="CHEBI:29950"/>
        <dbReference type="ChEBI" id="CHEBI:57287"/>
        <dbReference type="ChEBI" id="CHEBI:57379"/>
        <dbReference type="ChEBI" id="CHEBI:74151"/>
        <dbReference type="EC" id="2.3.1.225"/>
    </reaction>
</comment>
<evidence type="ECO:0000256" key="1">
    <source>
        <dbReference type="ARBA" id="ARBA00004141"/>
    </source>
</evidence>
<feature type="domain" description="Palmitoyltransferase DHHC" evidence="8">
    <location>
        <begin position="222"/>
        <end position="323"/>
    </location>
</feature>
<evidence type="ECO:0000256" key="6">
    <source>
        <dbReference type="ARBA" id="ARBA00023315"/>
    </source>
</evidence>
<evidence type="ECO:0000256" key="7">
    <source>
        <dbReference type="RuleBase" id="RU079119"/>
    </source>
</evidence>
<gene>
    <name evidence="9" type="ORF">OVA965_LOCUS20757</name>
    <name evidence="10" type="ORF">TMI583_LOCUS21239</name>
</gene>
<accession>A0A8S2EFS6</accession>
<feature type="transmembrane region" description="Helical" evidence="7">
    <location>
        <begin position="289"/>
        <end position="311"/>
    </location>
</feature>
<feature type="transmembrane region" description="Helical" evidence="7">
    <location>
        <begin position="226"/>
        <end position="247"/>
    </location>
</feature>
<evidence type="ECO:0000256" key="4">
    <source>
        <dbReference type="ARBA" id="ARBA00022989"/>
    </source>
</evidence>
<dbReference type="Proteomes" id="UP000677228">
    <property type="component" value="Unassembled WGS sequence"/>
</dbReference>
<keyword evidence="4 7" id="KW-1133">Transmembrane helix</keyword>
<dbReference type="InterPro" id="IPR001594">
    <property type="entry name" value="Palmitoyltrfase_DHHC"/>
</dbReference>
<evidence type="ECO:0000256" key="2">
    <source>
        <dbReference type="ARBA" id="ARBA00022679"/>
    </source>
</evidence>
<dbReference type="InterPro" id="IPR039859">
    <property type="entry name" value="PFA4/ZDH16/20/ERF2-like"/>
</dbReference>
<keyword evidence="2 7" id="KW-0808">Transferase</keyword>
<organism evidence="9 11">
    <name type="scientific">Didymodactylos carnosus</name>
    <dbReference type="NCBI Taxonomy" id="1234261"/>
    <lineage>
        <taxon>Eukaryota</taxon>
        <taxon>Metazoa</taxon>
        <taxon>Spiralia</taxon>
        <taxon>Gnathifera</taxon>
        <taxon>Rotifera</taxon>
        <taxon>Eurotatoria</taxon>
        <taxon>Bdelloidea</taxon>
        <taxon>Philodinida</taxon>
        <taxon>Philodinidae</taxon>
        <taxon>Didymodactylos</taxon>
    </lineage>
</organism>
<comment type="similarity">
    <text evidence="7">Belongs to the DHHC palmitoyltransferase family.</text>
</comment>
<evidence type="ECO:0000313" key="9">
    <source>
        <dbReference type="EMBL" id="CAF1133179.1"/>
    </source>
</evidence>
<evidence type="ECO:0000259" key="8">
    <source>
        <dbReference type="Pfam" id="PF01529"/>
    </source>
</evidence>
<proteinExistence type="inferred from homology"/>
<dbReference type="EC" id="2.3.1.225" evidence="7"/>
<dbReference type="EMBL" id="CAJOBA010022892">
    <property type="protein sequence ID" value="CAF3919160.1"/>
    <property type="molecule type" value="Genomic_DNA"/>
</dbReference>
<feature type="transmembrane region" description="Helical" evidence="7">
    <location>
        <begin position="47"/>
        <end position="72"/>
    </location>
</feature>
<comment type="domain">
    <text evidence="7">The DHHC domain is required for palmitoyltransferase activity.</text>
</comment>
<dbReference type="Proteomes" id="UP000682733">
    <property type="component" value="Unassembled WGS sequence"/>
</dbReference>
<comment type="caution">
    <text evidence="9">The sequence shown here is derived from an EMBL/GenBank/DDBJ whole genome shotgun (WGS) entry which is preliminary data.</text>
</comment>
<keyword evidence="5 7" id="KW-0472">Membrane</keyword>
<sequence>MFGPAGLYSRQQDELNVFQRNKANSTDLKIDTIFQPLFSLTDHLAKYLGRLFICLFLCIIAAITYVFYFCIFQHIYFDKEQHTFFMFLFHFIFGHWLLINILFNYIQVVRTDPGSSSNFGKSKSCNFTLTNKDSSSKHDHNNSDNNNNISNLTTIIQLSKKNDKNTDDKYYNNRHESNYNQLREHDDSNNTKDVLLMLESSTLKLSDSFLVYNKQFQIQRHLNHRYFFQFCFFMTLGSFYTATLGFTEYQHHMFGEKYYSYLDLVLGKRIVENDLLSSFNNPSMHFTMLYLFIVCASACLILFFFTLWHFWLISRAETTIEYHVNSVERKRLKELKLNFQNPYNLGFKTNWQLFLGFHHFYDILYKNLLPSTHRPFSDGIHWPMRTYIHEKYPLLSV</sequence>
<dbReference type="EMBL" id="CAJNOK010011147">
    <property type="protein sequence ID" value="CAF1133179.1"/>
    <property type="molecule type" value="Genomic_DNA"/>
</dbReference>
<keyword evidence="6 7" id="KW-0012">Acyltransferase</keyword>
<protein>
    <recommendedName>
        <fullName evidence="7">Palmitoyltransferase</fullName>
        <ecNumber evidence="7">2.3.1.225</ecNumber>
    </recommendedName>
</protein>
<evidence type="ECO:0000313" key="10">
    <source>
        <dbReference type="EMBL" id="CAF3919160.1"/>
    </source>
</evidence>
<feature type="transmembrane region" description="Helical" evidence="7">
    <location>
        <begin position="84"/>
        <end position="106"/>
    </location>
</feature>
<evidence type="ECO:0000256" key="3">
    <source>
        <dbReference type="ARBA" id="ARBA00022692"/>
    </source>
</evidence>
<evidence type="ECO:0000256" key="5">
    <source>
        <dbReference type="ARBA" id="ARBA00023136"/>
    </source>
</evidence>
<reference evidence="9" key="1">
    <citation type="submission" date="2021-02" db="EMBL/GenBank/DDBJ databases">
        <authorList>
            <person name="Nowell W R."/>
        </authorList>
    </citation>
    <scope>NUCLEOTIDE SEQUENCE</scope>
</reference>
<dbReference type="AlphaFoldDB" id="A0A8S2EFS6"/>
<name>A0A8S2EFS6_9BILA</name>
<dbReference type="PANTHER" id="PTHR12246">
    <property type="entry name" value="PALMITOYLTRANSFERASE ZDHHC16"/>
    <property type="match status" value="1"/>
</dbReference>